<protein>
    <submittedName>
        <fullName evidence="2">Uncharacterized protein</fullName>
    </submittedName>
</protein>
<dbReference type="EMBL" id="QKRW01000026">
    <property type="protein sequence ID" value="RAL62117.1"/>
    <property type="molecule type" value="Genomic_DNA"/>
</dbReference>
<reference evidence="2 3" key="1">
    <citation type="submission" date="2018-06" db="EMBL/GenBank/DDBJ databases">
        <title>Genome Sequence of the Brown Rot Fungal Pathogen Monilinia fructigena.</title>
        <authorList>
            <person name="Landi L."/>
            <person name="De Miccolis Angelini R.M."/>
            <person name="Pollastro S."/>
            <person name="Abate D."/>
            <person name="Faretra F."/>
            <person name="Romanazzi G."/>
        </authorList>
    </citation>
    <scope>NUCLEOTIDE SEQUENCE [LARGE SCALE GENOMIC DNA]</scope>
    <source>
        <strain evidence="2 3">Mfrg269</strain>
    </source>
</reference>
<proteinExistence type="predicted"/>
<keyword evidence="3" id="KW-1185">Reference proteome</keyword>
<feature type="compositionally biased region" description="Polar residues" evidence="1">
    <location>
        <begin position="8"/>
        <end position="17"/>
    </location>
</feature>
<name>A0A395IPA8_9HELO</name>
<evidence type="ECO:0000313" key="3">
    <source>
        <dbReference type="Proteomes" id="UP000249056"/>
    </source>
</evidence>
<feature type="region of interest" description="Disordered" evidence="1">
    <location>
        <begin position="1"/>
        <end position="44"/>
    </location>
</feature>
<dbReference type="AlphaFoldDB" id="A0A395IPA8"/>
<dbReference type="OrthoDB" id="5324651at2759"/>
<evidence type="ECO:0000313" key="2">
    <source>
        <dbReference type="EMBL" id="RAL62117.1"/>
    </source>
</evidence>
<comment type="caution">
    <text evidence="2">The sequence shown here is derived from an EMBL/GenBank/DDBJ whole genome shotgun (WGS) entry which is preliminary data.</text>
</comment>
<gene>
    <name evidence="2" type="ORF">DID88_002603</name>
</gene>
<evidence type="ECO:0000256" key="1">
    <source>
        <dbReference type="SAM" id="MobiDB-lite"/>
    </source>
</evidence>
<accession>A0A395IPA8</accession>
<organism evidence="2 3">
    <name type="scientific">Monilinia fructigena</name>
    <dbReference type="NCBI Taxonomy" id="38457"/>
    <lineage>
        <taxon>Eukaryota</taxon>
        <taxon>Fungi</taxon>
        <taxon>Dikarya</taxon>
        <taxon>Ascomycota</taxon>
        <taxon>Pezizomycotina</taxon>
        <taxon>Leotiomycetes</taxon>
        <taxon>Helotiales</taxon>
        <taxon>Sclerotiniaceae</taxon>
        <taxon>Monilinia</taxon>
    </lineage>
</organism>
<sequence length="282" mass="32361">MADPSTAVEISTINSQGSQKSPRTKRSRSPSPFSAVPQGPPFKKQMSTMPIKPWIKNEHLFKNIQEKLALYGLGPYDIPVLSDRWLPFNVQAKILTLTQNVLEEALFEFLYRIWPEVCVENGWEEMGEAELNELATAMIAGIQTHKDDIKGLIDYENSQISDSLSDLLEKIGQIRHCVVHRTKKIPVIIVEFMVRDASYITMYLKDIERTKIIDNLCRPIEPLSFNLQSRFGEKLPVKVERKLKKTSAEVDKIKVTLRVEEEIERLAQLQLEHIKAQDEGIY</sequence>
<dbReference type="Proteomes" id="UP000249056">
    <property type="component" value="Unassembled WGS sequence"/>
</dbReference>